<reference evidence="2" key="2">
    <citation type="submission" date="2018-04" db="EMBL/GenBank/DDBJ databases">
        <title>OnivRS2 (Oryza nivara Reference Sequence Version 2).</title>
        <authorList>
            <person name="Zhang J."/>
            <person name="Kudrna D."/>
            <person name="Lee S."/>
            <person name="Talag J."/>
            <person name="Rajasekar S."/>
            <person name="Welchert J."/>
            <person name="Hsing Y.-I."/>
            <person name="Wing R.A."/>
        </authorList>
    </citation>
    <scope>NUCLEOTIDE SEQUENCE [LARGE SCALE GENOMIC DNA]</scope>
    <source>
        <strain evidence="2">SL10</strain>
    </source>
</reference>
<dbReference type="AlphaFoldDB" id="A0A0E0I7P1"/>
<reference evidence="2" key="1">
    <citation type="submission" date="2015-04" db="UniProtKB">
        <authorList>
            <consortium name="EnsemblPlants"/>
        </authorList>
    </citation>
    <scope>IDENTIFICATION</scope>
    <source>
        <strain evidence="2">SL10</strain>
    </source>
</reference>
<keyword evidence="3" id="KW-1185">Reference proteome</keyword>
<proteinExistence type="predicted"/>
<dbReference type="OMA" id="RSIMVVQ"/>
<dbReference type="Gramene" id="ONIVA08G04200.1">
    <property type="protein sequence ID" value="ONIVA08G04200.1"/>
    <property type="gene ID" value="ONIVA08G04200"/>
</dbReference>
<evidence type="ECO:0000256" key="1">
    <source>
        <dbReference type="SAM" id="MobiDB-lite"/>
    </source>
</evidence>
<dbReference type="Proteomes" id="UP000006591">
    <property type="component" value="Chromosome 8"/>
</dbReference>
<feature type="region of interest" description="Disordered" evidence="1">
    <location>
        <begin position="51"/>
        <end position="76"/>
    </location>
</feature>
<accession>A0A0E0I7P1</accession>
<dbReference type="EnsemblPlants" id="ONIVA08G04200.1">
    <property type="protein sequence ID" value="ONIVA08G04200.1"/>
    <property type="gene ID" value="ONIVA08G04200"/>
</dbReference>
<feature type="compositionally biased region" description="Gly residues" evidence="1">
    <location>
        <begin position="61"/>
        <end position="70"/>
    </location>
</feature>
<evidence type="ECO:0000313" key="2">
    <source>
        <dbReference type="EnsemblPlants" id="ONIVA08G04200.1"/>
    </source>
</evidence>
<name>A0A0E0I7P1_ORYNI</name>
<dbReference type="HOGENOM" id="CLU_1974206_0_0_1"/>
<evidence type="ECO:0000313" key="3">
    <source>
        <dbReference type="Proteomes" id="UP000006591"/>
    </source>
</evidence>
<protein>
    <submittedName>
        <fullName evidence="2">Uncharacterized protein</fullName>
    </submittedName>
</protein>
<sequence length="145" mass="15791">MAAAAGGGGGGGGESQQQLFERLHGELVREAEDVAAASFGADITVLAVSPRSGEPRVSRFHGGGAGGAGGEESERAVGVSTEEIARMGRDELAALLERLRLLRMVVLRRMVVQRQRRRRLRRQRPAAPPRSIMVVQKRRRRRQIC</sequence>
<organism evidence="2">
    <name type="scientific">Oryza nivara</name>
    <name type="common">Indian wild rice</name>
    <name type="synonym">Oryza sativa f. spontanea</name>
    <dbReference type="NCBI Taxonomy" id="4536"/>
    <lineage>
        <taxon>Eukaryota</taxon>
        <taxon>Viridiplantae</taxon>
        <taxon>Streptophyta</taxon>
        <taxon>Embryophyta</taxon>
        <taxon>Tracheophyta</taxon>
        <taxon>Spermatophyta</taxon>
        <taxon>Magnoliopsida</taxon>
        <taxon>Liliopsida</taxon>
        <taxon>Poales</taxon>
        <taxon>Poaceae</taxon>
        <taxon>BOP clade</taxon>
        <taxon>Oryzoideae</taxon>
        <taxon>Oryzeae</taxon>
        <taxon>Oryzinae</taxon>
        <taxon>Oryza</taxon>
    </lineage>
</organism>